<dbReference type="Gene3D" id="1.10.443.10">
    <property type="entry name" value="Intergrase catalytic core"/>
    <property type="match status" value="1"/>
</dbReference>
<dbReference type="PANTHER" id="PTHR30349">
    <property type="entry name" value="PHAGE INTEGRASE-RELATED"/>
    <property type="match status" value="1"/>
</dbReference>
<comment type="similarity">
    <text evidence="1">Belongs to the 'phage' integrase family.</text>
</comment>
<keyword evidence="2" id="KW-0238">DNA-binding</keyword>
<sequence>MDLQNLERNKEQILREFLEERNVWDLKRVRCEINWLLSKADNNSWADLEDAYRERISERHYSEATKNNKKSCFRYISMKLYPGTVFMRPSYRHYEDPGEMLRLSKGYQELGKEYRELLDAYAALAQKAGKKRDTVFSHCSLASRFLRHLQDMGADSLEEADEKAVMSFFYADSRYERQIRSYSYKEKLAVVFKTCMAVDRYGADCRRILNMIPAFGYVRKNVAYLTEEETKAIRGSIDSDEFSLLERAVMMLLLYTGMRSCDVAAIRLRDIDWEAETINIVQQKTAEPLAVAMLPAVGNAVFEYLRWGFPAPSSGYLFGGEDSREGHISAKNIRTIAYKAYRLAGIRQNKGERKGTHLFRHHAATRMLENGVQRPVISRALGHTDPASLETYLHADFKHLREFALSLELYPVPEEAWSI</sequence>
<dbReference type="PANTHER" id="PTHR30349:SF41">
    <property type="entry name" value="INTEGRASE_RECOMBINASE PROTEIN MJ0367-RELATED"/>
    <property type="match status" value="1"/>
</dbReference>
<organism evidence="5 6">
    <name type="scientific">Schaedlerella arabinosiphila</name>
    <dbReference type="NCBI Taxonomy" id="2044587"/>
    <lineage>
        <taxon>Bacteria</taxon>
        <taxon>Bacillati</taxon>
        <taxon>Bacillota</taxon>
        <taxon>Clostridia</taxon>
        <taxon>Lachnospirales</taxon>
        <taxon>Lachnospiraceae</taxon>
        <taxon>Schaedlerella</taxon>
    </lineage>
</organism>
<protein>
    <submittedName>
        <fullName evidence="5">Tyrosine-type recombinase/integrase</fullName>
    </submittedName>
</protein>
<feature type="domain" description="Tyr recombinase" evidence="4">
    <location>
        <begin position="220"/>
        <end position="405"/>
    </location>
</feature>
<evidence type="ECO:0000313" key="5">
    <source>
        <dbReference type="EMBL" id="NDO70397.1"/>
    </source>
</evidence>
<dbReference type="GO" id="GO:0006310">
    <property type="term" value="P:DNA recombination"/>
    <property type="evidence" value="ECO:0007669"/>
    <property type="project" value="UniProtKB-KW"/>
</dbReference>
<dbReference type="AlphaFoldDB" id="A0A9X5C9I5"/>
<accession>A0A9X5C9I5</accession>
<evidence type="ECO:0000256" key="1">
    <source>
        <dbReference type="ARBA" id="ARBA00008857"/>
    </source>
</evidence>
<evidence type="ECO:0000256" key="3">
    <source>
        <dbReference type="ARBA" id="ARBA00023172"/>
    </source>
</evidence>
<comment type="caution">
    <text evidence="5">The sequence shown here is derived from an EMBL/GenBank/DDBJ whole genome shotgun (WGS) entry which is preliminary data.</text>
</comment>
<dbReference type="InterPro" id="IPR050090">
    <property type="entry name" value="Tyrosine_recombinase_XerCD"/>
</dbReference>
<dbReference type="RefSeq" id="WP_004078209.1">
    <property type="nucleotide sequence ID" value="NZ_VIRB01000107.1"/>
</dbReference>
<keyword evidence="3" id="KW-0233">DNA recombination</keyword>
<dbReference type="EMBL" id="VIRB01000107">
    <property type="protein sequence ID" value="NDO70397.1"/>
    <property type="molecule type" value="Genomic_DNA"/>
</dbReference>
<dbReference type="SUPFAM" id="SSF56349">
    <property type="entry name" value="DNA breaking-rejoining enzymes"/>
    <property type="match status" value="1"/>
</dbReference>
<gene>
    <name evidence="5" type="ORF">FMM80_17810</name>
</gene>
<dbReference type="GO" id="GO:0015074">
    <property type="term" value="P:DNA integration"/>
    <property type="evidence" value="ECO:0007669"/>
    <property type="project" value="InterPro"/>
</dbReference>
<dbReference type="InterPro" id="IPR002104">
    <property type="entry name" value="Integrase_catalytic"/>
</dbReference>
<evidence type="ECO:0000256" key="2">
    <source>
        <dbReference type="ARBA" id="ARBA00023125"/>
    </source>
</evidence>
<reference evidence="5 6" key="1">
    <citation type="submission" date="2019-07" db="EMBL/GenBank/DDBJ databases">
        <title>Draft genome sequences of 15 bacterial species constituting the stable defined intestinal microbiota of the GM15 gnotobiotic mouse model.</title>
        <authorList>
            <person name="Elie C."/>
            <person name="Mathieu A."/>
            <person name="Saliou A."/>
            <person name="Darnaud M."/>
            <person name="Leulier F."/>
            <person name="Tamellini A."/>
        </authorList>
    </citation>
    <scope>NUCLEOTIDE SEQUENCE [LARGE SCALE GENOMIC DNA]</scope>
    <source>
        <strain evidence="6">ASF 502</strain>
    </source>
</reference>
<dbReference type="PROSITE" id="PS51898">
    <property type="entry name" value="TYR_RECOMBINASE"/>
    <property type="match status" value="1"/>
</dbReference>
<evidence type="ECO:0000313" key="6">
    <source>
        <dbReference type="Proteomes" id="UP000474104"/>
    </source>
</evidence>
<proteinExistence type="inferred from homology"/>
<dbReference type="InterPro" id="IPR011010">
    <property type="entry name" value="DNA_brk_join_enz"/>
</dbReference>
<dbReference type="OrthoDB" id="9802329at2"/>
<name>A0A9X5C9I5_9FIRM</name>
<dbReference type="Pfam" id="PF00589">
    <property type="entry name" value="Phage_integrase"/>
    <property type="match status" value="1"/>
</dbReference>
<dbReference type="Proteomes" id="UP000474104">
    <property type="component" value="Unassembled WGS sequence"/>
</dbReference>
<dbReference type="InterPro" id="IPR013762">
    <property type="entry name" value="Integrase-like_cat_sf"/>
</dbReference>
<evidence type="ECO:0000259" key="4">
    <source>
        <dbReference type="PROSITE" id="PS51898"/>
    </source>
</evidence>
<dbReference type="GO" id="GO:0003677">
    <property type="term" value="F:DNA binding"/>
    <property type="evidence" value="ECO:0007669"/>
    <property type="project" value="UniProtKB-KW"/>
</dbReference>